<dbReference type="GeneID" id="93650458"/>
<keyword evidence="3" id="KW-1185">Reference proteome</keyword>
<evidence type="ECO:0000313" key="3">
    <source>
        <dbReference type="Proteomes" id="UP000669133"/>
    </source>
</evidence>
<feature type="region of interest" description="Disordered" evidence="1">
    <location>
        <begin position="97"/>
        <end position="118"/>
    </location>
</feature>
<dbReference type="AlphaFoldDB" id="A0A8H7ZG55"/>
<dbReference type="RefSeq" id="XP_067549065.1">
    <property type="nucleotide sequence ID" value="XM_067690617.1"/>
</dbReference>
<evidence type="ECO:0000256" key="1">
    <source>
        <dbReference type="SAM" id="MobiDB-lite"/>
    </source>
</evidence>
<feature type="compositionally biased region" description="Acidic residues" evidence="1">
    <location>
        <begin position="100"/>
        <end position="116"/>
    </location>
</feature>
<dbReference type="OrthoDB" id="4025327at2759"/>
<accession>A0A8H7ZG55</accession>
<dbReference type="Gene3D" id="6.10.320.10">
    <property type="match status" value="1"/>
</dbReference>
<dbReference type="Pfam" id="PF20935">
    <property type="entry name" value="DUF6847"/>
    <property type="match status" value="1"/>
</dbReference>
<protein>
    <submittedName>
        <fullName evidence="2">Uncharacterized protein</fullName>
    </submittedName>
</protein>
<evidence type="ECO:0000313" key="2">
    <source>
        <dbReference type="EMBL" id="KAG5419949.1"/>
    </source>
</evidence>
<proteinExistence type="predicted"/>
<comment type="caution">
    <text evidence="2">The sequence shown here is derived from an EMBL/GenBank/DDBJ whole genome shotgun (WGS) entry which is preliminary data.</text>
</comment>
<dbReference type="EMBL" id="JAEOAQ010000002">
    <property type="protein sequence ID" value="KAG5419949.1"/>
    <property type="molecule type" value="Genomic_DNA"/>
</dbReference>
<gene>
    <name evidence="2" type="ORF">I9W82_001829</name>
</gene>
<dbReference type="Proteomes" id="UP000669133">
    <property type="component" value="Unassembled WGS sequence"/>
</dbReference>
<organism evidence="2 3">
    <name type="scientific">Candida metapsilosis</name>
    <dbReference type="NCBI Taxonomy" id="273372"/>
    <lineage>
        <taxon>Eukaryota</taxon>
        <taxon>Fungi</taxon>
        <taxon>Dikarya</taxon>
        <taxon>Ascomycota</taxon>
        <taxon>Saccharomycotina</taxon>
        <taxon>Pichiomycetes</taxon>
        <taxon>Debaryomycetaceae</taxon>
        <taxon>Candida/Lodderomyces clade</taxon>
        <taxon>Candida</taxon>
    </lineage>
</organism>
<name>A0A8H7ZG55_9ASCO</name>
<dbReference type="InterPro" id="IPR047741">
    <property type="entry name" value="DIP1984-like"/>
</dbReference>
<reference evidence="2 3" key="1">
    <citation type="submission" date="2020-12" db="EMBL/GenBank/DDBJ databases">
        <title>Effect of drift, selection, and recombination on the evolution of hybrid genomes in Candida yeast pathogens.</title>
        <authorList>
            <person name="Mixao V."/>
            <person name="Ksiezopolska E."/>
            <person name="Saus E."/>
            <person name="Boekhout T."/>
            <person name="Gacser A."/>
            <person name="Gabaldon T."/>
        </authorList>
    </citation>
    <scope>NUCLEOTIDE SEQUENCE [LARGE SCALE GENOMIC DNA]</scope>
    <source>
        <strain evidence="2 3">BP57</strain>
    </source>
</reference>
<sequence>MSNSTPATDPIEAAASTATTAKPCLGQLLKLVKVSDSKSSRIKSLICDNCKVQQCDDTDAAAAAAPFNVDYLYEEYLVLIKKETEMKLQIQQLNISTHNEEEEKEEDKEENDDSAANEEAKQNYSNMMEMLVRKDILNNHLSLLRTIISNGIPSTSSYDRRKLRDVAQVDVVEYDAKYRDLFDKRVHLELKIQKLNWR</sequence>